<evidence type="ECO:0000313" key="2">
    <source>
        <dbReference type="EMBL" id="EFM11591.1"/>
    </source>
</evidence>
<evidence type="ECO:0000313" key="3">
    <source>
        <dbReference type="Proteomes" id="UP000005387"/>
    </source>
</evidence>
<dbReference type="eggNOG" id="ENOG5032VKV">
    <property type="taxonomic scope" value="Bacteria"/>
</dbReference>
<dbReference type="RefSeq" id="WP_006037212.1">
    <property type="nucleotide sequence ID" value="NZ_AEDD01000003.1"/>
</dbReference>
<dbReference type="STRING" id="717606.PaecuDRAFT_1197"/>
<keyword evidence="3" id="KW-1185">Reference proteome</keyword>
<dbReference type="OrthoDB" id="2376226at2"/>
<dbReference type="AlphaFoldDB" id="E0I6C5"/>
<evidence type="ECO:0008006" key="4">
    <source>
        <dbReference type="Google" id="ProtNLM"/>
    </source>
</evidence>
<evidence type="ECO:0000256" key="1">
    <source>
        <dbReference type="SAM" id="MobiDB-lite"/>
    </source>
</evidence>
<accession>E0I6C5</accession>
<name>E0I6C5_9BACL</name>
<feature type="region of interest" description="Disordered" evidence="1">
    <location>
        <begin position="68"/>
        <end position="92"/>
    </location>
</feature>
<reference evidence="2 3" key="1">
    <citation type="submission" date="2010-07" db="EMBL/GenBank/DDBJ databases">
        <title>The draft genome of Paenibacillus curdlanolyticus YK9.</title>
        <authorList>
            <consortium name="US DOE Joint Genome Institute (JGI-PGF)"/>
            <person name="Lucas S."/>
            <person name="Copeland A."/>
            <person name="Lapidus A."/>
            <person name="Cheng J.-F."/>
            <person name="Bruce D."/>
            <person name="Goodwin L."/>
            <person name="Pitluck S."/>
            <person name="Land M.L."/>
            <person name="Hauser L."/>
            <person name="Chang Y.-J."/>
            <person name="Jeffries C."/>
            <person name="Anderson I.J."/>
            <person name="Johnson E."/>
            <person name="Loganathan U."/>
            <person name="Mulhopadhyay B."/>
            <person name="Kyrpides N."/>
            <person name="Woyke T.J."/>
        </authorList>
    </citation>
    <scope>NUCLEOTIDE SEQUENCE [LARGE SCALE GENOMIC DNA]</scope>
    <source>
        <strain evidence="2 3">YK9</strain>
    </source>
</reference>
<dbReference type="Proteomes" id="UP000005387">
    <property type="component" value="Unassembled WGS sequence"/>
</dbReference>
<proteinExistence type="predicted"/>
<protein>
    <recommendedName>
        <fullName evidence="4">Cytosolic protein</fullName>
    </recommendedName>
</protein>
<sequence>MNRFTDEKRNRYTDFAAVESQRNDLNLEEFPEGPYGADLHPATVSKSQPWRIDQQNASRFDYENHALHAGMERDYPGEDVRGHAIPEVQDEP</sequence>
<organism evidence="2 3">
    <name type="scientific">Paenibacillus curdlanolyticus YK9</name>
    <dbReference type="NCBI Taxonomy" id="717606"/>
    <lineage>
        <taxon>Bacteria</taxon>
        <taxon>Bacillati</taxon>
        <taxon>Bacillota</taxon>
        <taxon>Bacilli</taxon>
        <taxon>Bacillales</taxon>
        <taxon>Paenibacillaceae</taxon>
        <taxon>Paenibacillus</taxon>
    </lineage>
</organism>
<feature type="compositionally biased region" description="Basic and acidic residues" evidence="1">
    <location>
        <begin position="68"/>
        <end position="84"/>
    </location>
</feature>
<dbReference type="EMBL" id="AEDD01000003">
    <property type="protein sequence ID" value="EFM11591.1"/>
    <property type="molecule type" value="Genomic_DNA"/>
</dbReference>
<gene>
    <name evidence="2" type="ORF">PaecuDRAFT_1197</name>
</gene>